<feature type="region of interest" description="Disordered" evidence="5">
    <location>
        <begin position="1"/>
        <end position="23"/>
    </location>
</feature>
<dbReference type="OrthoDB" id="9786110at2"/>
<dbReference type="GO" id="GO:0052689">
    <property type="term" value="F:carboxylic ester hydrolase activity"/>
    <property type="evidence" value="ECO:0007669"/>
    <property type="project" value="InterPro"/>
</dbReference>
<evidence type="ECO:0000256" key="3">
    <source>
        <dbReference type="PIRSR" id="PIRSR017388-2"/>
    </source>
</evidence>
<feature type="binding site" evidence="3">
    <location>
        <position position="145"/>
    </location>
    <ligand>
        <name>substrate</name>
    </ligand>
</feature>
<keyword evidence="1" id="KW-0378">Hydrolase</keyword>
<protein>
    <submittedName>
        <fullName evidence="7">Esterase</fullName>
    </submittedName>
</protein>
<feature type="domain" description="Serine aminopeptidase S33" evidence="6">
    <location>
        <begin position="70"/>
        <end position="280"/>
    </location>
</feature>
<dbReference type="EMBL" id="QDGZ01000004">
    <property type="protein sequence ID" value="PVG82762.1"/>
    <property type="molecule type" value="Genomic_DNA"/>
</dbReference>
<dbReference type="PANTHER" id="PTHR43798">
    <property type="entry name" value="MONOACYLGLYCEROL LIPASE"/>
    <property type="match status" value="1"/>
</dbReference>
<dbReference type="InterPro" id="IPR012354">
    <property type="entry name" value="Esterase_lipase"/>
</dbReference>
<feature type="compositionally biased region" description="Polar residues" evidence="5">
    <location>
        <begin position="1"/>
        <end position="10"/>
    </location>
</feature>
<feature type="binding site" evidence="3">
    <location>
        <position position="76"/>
    </location>
    <ligand>
        <name>substrate</name>
    </ligand>
</feature>
<feature type="site" description="Important for substrate specificity" evidence="4">
    <location>
        <position position="194"/>
    </location>
</feature>
<reference evidence="7 8" key="1">
    <citation type="submission" date="2018-04" db="EMBL/GenBank/DDBJ databases">
        <title>Genome of Nocardioides gansuensis WSJ-1.</title>
        <authorList>
            <person name="Wu S."/>
            <person name="Wang G."/>
        </authorList>
    </citation>
    <scope>NUCLEOTIDE SEQUENCE [LARGE SCALE GENOMIC DNA]</scope>
    <source>
        <strain evidence="7 8">WSJ-1</strain>
    </source>
</reference>
<evidence type="ECO:0000256" key="5">
    <source>
        <dbReference type="SAM" id="MobiDB-lite"/>
    </source>
</evidence>
<accession>A0A2T8FAN5</accession>
<dbReference type="GO" id="GO:0016020">
    <property type="term" value="C:membrane"/>
    <property type="evidence" value="ECO:0007669"/>
    <property type="project" value="TreeGrafter"/>
</dbReference>
<proteinExistence type="predicted"/>
<dbReference type="AlphaFoldDB" id="A0A2T8FAN5"/>
<organism evidence="7 8">
    <name type="scientific">Nocardioides gansuensis</name>
    <dbReference type="NCBI Taxonomy" id="2138300"/>
    <lineage>
        <taxon>Bacteria</taxon>
        <taxon>Bacillati</taxon>
        <taxon>Actinomycetota</taxon>
        <taxon>Actinomycetes</taxon>
        <taxon>Propionibacteriales</taxon>
        <taxon>Nocardioidaceae</taxon>
        <taxon>Nocardioides</taxon>
    </lineage>
</organism>
<sequence>MERQASSVLRSSSPGDVTSSTVSGTGTWCRLLPVKIPFRSTSVQAAPSAAVAPLSTPASPELTGGRSIGVLLLHGFSGSPASMRPWAEDLAARGYAVEVPLLPGHGTRWQDLNAVSWTQWYDEAEAALDRLLVSCDRVCVGALSMGGSVALRLAEKRGDDVAGLVLVNPFVSSVRKELLVLPVLSRVVPALKGITNDISKPGQDEVGYLKLPLRGLAQVTRMWRDVVPDLPKVTQPLLYFRSAVDHVIDDSSRQTVLGAVSSRDVEERVLADSYHVATLDHDAQAIFDGSADFFARVT</sequence>
<evidence type="ECO:0000313" key="8">
    <source>
        <dbReference type="Proteomes" id="UP000246018"/>
    </source>
</evidence>
<feature type="compositionally biased region" description="Low complexity" evidence="5">
    <location>
        <begin position="11"/>
        <end position="23"/>
    </location>
</feature>
<dbReference type="Proteomes" id="UP000246018">
    <property type="component" value="Unassembled WGS sequence"/>
</dbReference>
<dbReference type="Gene3D" id="3.40.50.1820">
    <property type="entry name" value="alpha/beta hydrolase"/>
    <property type="match status" value="1"/>
</dbReference>
<feature type="active site" description="Nucleophile" evidence="2">
    <location>
        <position position="144"/>
    </location>
</feature>
<dbReference type="SUPFAM" id="SSF53474">
    <property type="entry name" value="alpha/beta-Hydrolases"/>
    <property type="match status" value="1"/>
</dbReference>
<dbReference type="PANTHER" id="PTHR43798:SF31">
    <property type="entry name" value="AB HYDROLASE SUPERFAMILY PROTEIN YCLE"/>
    <property type="match status" value="1"/>
</dbReference>
<evidence type="ECO:0000259" key="6">
    <source>
        <dbReference type="Pfam" id="PF12146"/>
    </source>
</evidence>
<gene>
    <name evidence="7" type="ORF">DDE18_10380</name>
</gene>
<dbReference type="InterPro" id="IPR050266">
    <property type="entry name" value="AB_hydrolase_sf"/>
</dbReference>
<feature type="active site" description="Charge relay system" evidence="2">
    <location>
        <position position="245"/>
    </location>
</feature>
<dbReference type="Pfam" id="PF12146">
    <property type="entry name" value="Hydrolase_4"/>
    <property type="match status" value="1"/>
</dbReference>
<dbReference type="InterPro" id="IPR022742">
    <property type="entry name" value="Hydrolase_4"/>
</dbReference>
<evidence type="ECO:0000256" key="1">
    <source>
        <dbReference type="ARBA" id="ARBA00022801"/>
    </source>
</evidence>
<evidence type="ECO:0000256" key="2">
    <source>
        <dbReference type="PIRSR" id="PIRSR017388-1"/>
    </source>
</evidence>
<comment type="caution">
    <text evidence="7">The sequence shown here is derived from an EMBL/GenBank/DDBJ whole genome shotgun (WGS) entry which is preliminary data.</text>
</comment>
<dbReference type="PIRSF" id="PIRSF017388">
    <property type="entry name" value="Esterase_lipase"/>
    <property type="match status" value="1"/>
</dbReference>
<keyword evidence="8" id="KW-1185">Reference proteome</keyword>
<evidence type="ECO:0000313" key="7">
    <source>
        <dbReference type="EMBL" id="PVG82762.1"/>
    </source>
</evidence>
<evidence type="ECO:0000256" key="4">
    <source>
        <dbReference type="PIRSR" id="PIRSR017388-3"/>
    </source>
</evidence>
<feature type="active site" description="Charge relay system" evidence="2">
    <location>
        <position position="275"/>
    </location>
</feature>
<dbReference type="InterPro" id="IPR029058">
    <property type="entry name" value="AB_hydrolase_fold"/>
</dbReference>
<name>A0A2T8FAN5_9ACTN</name>